<keyword evidence="2" id="KW-1185">Reference proteome</keyword>
<reference evidence="1 2" key="1">
    <citation type="submission" date="2018-11" db="EMBL/GenBank/DDBJ databases">
        <title>Microbial catabolism of amino acid.</title>
        <authorList>
            <person name="Hibi M."/>
            <person name="Ogawa J."/>
        </authorList>
    </citation>
    <scope>NUCLEOTIDE SEQUENCE [LARGE SCALE GENOMIC DNA]</scope>
    <source>
        <strain evidence="1 2">C31-06</strain>
    </source>
</reference>
<protein>
    <submittedName>
        <fullName evidence="1">Uncharacterized protein</fullName>
    </submittedName>
</protein>
<proteinExistence type="predicted"/>
<comment type="caution">
    <text evidence="1">The sequence shown here is derived from an EMBL/GenBank/DDBJ whole genome shotgun (WGS) entry which is preliminary data.</text>
</comment>
<evidence type="ECO:0000313" key="1">
    <source>
        <dbReference type="EMBL" id="GCE42763.1"/>
    </source>
</evidence>
<dbReference type="OrthoDB" id="9964023at2"/>
<name>A0A402CGN2_RHOWR</name>
<accession>A0A402CGN2</accession>
<evidence type="ECO:0000313" key="2">
    <source>
        <dbReference type="Proteomes" id="UP000287519"/>
    </source>
</evidence>
<dbReference type="Proteomes" id="UP000287519">
    <property type="component" value="Unassembled WGS sequence"/>
</dbReference>
<dbReference type="RefSeq" id="WP_124394633.1">
    <property type="nucleotide sequence ID" value="NZ_BHYM01000061.1"/>
</dbReference>
<gene>
    <name evidence="1" type="ORF">Rhow_006892</name>
</gene>
<dbReference type="EMBL" id="BHYM01000061">
    <property type="protein sequence ID" value="GCE42763.1"/>
    <property type="molecule type" value="Genomic_DNA"/>
</dbReference>
<organism evidence="1 2">
    <name type="scientific">Rhodococcus wratislaviensis</name>
    <name type="common">Tsukamurella wratislaviensis</name>
    <dbReference type="NCBI Taxonomy" id="44752"/>
    <lineage>
        <taxon>Bacteria</taxon>
        <taxon>Bacillati</taxon>
        <taxon>Actinomycetota</taxon>
        <taxon>Actinomycetes</taxon>
        <taxon>Mycobacteriales</taxon>
        <taxon>Nocardiaceae</taxon>
        <taxon>Rhodococcus</taxon>
    </lineage>
</organism>
<sequence>MATTNLTPANALMKAFMNSGSRPAQADDVDQDVERILGRLRSTDVRKAVITGQDVQTDPHAGESDLNRFIRVMQGPQKPEEPEQSSMPLNGAQVLRAALGGGHGSVNGAATNSVAALISDQLSGRHDHSG</sequence>
<dbReference type="AlphaFoldDB" id="A0A402CGN2"/>